<dbReference type="HOGENOM" id="CLU_2599204_0_0_4"/>
<sequence>MSSKRDRATASWLLSRSAQHLRVIRAAMAVSGNLWIALEWYRHSSLPEFDGKTAQRLVADGREKAVLAYLASIGSGWAG</sequence>
<name>A0A0H2Y111_BURO1</name>
<proteinExistence type="predicted"/>
<reference evidence="1" key="1">
    <citation type="submission" date="2006-05" db="EMBL/GenBank/DDBJ databases">
        <title>Complete sequence of chromosome 2 of Burkholderia cenocepacia AU 1054.</title>
        <authorList>
            <consortium name="US DOE Joint Genome Institute"/>
            <person name="Copeland A."/>
            <person name="Lucas S."/>
            <person name="Lapidus A."/>
            <person name="Barry K."/>
            <person name="Detter J.C."/>
            <person name="Glavina del Rio T."/>
            <person name="Hammon N."/>
            <person name="Israni S."/>
            <person name="Dalin E."/>
            <person name="Tice H."/>
            <person name="Pitluck S."/>
            <person name="Chain P."/>
            <person name="Malfatti S."/>
            <person name="Shin M."/>
            <person name="Vergez L."/>
            <person name="Schmutz J."/>
            <person name="Larimer F."/>
            <person name="Land M."/>
            <person name="Hauser L."/>
            <person name="Kyrpides N."/>
            <person name="Lykidis A."/>
            <person name="LiPuma J.J."/>
            <person name="Konstantinidis K."/>
            <person name="Tiedje J.M."/>
            <person name="Richardson P."/>
        </authorList>
    </citation>
    <scope>NUCLEOTIDE SEQUENCE [LARGE SCALE GENOMIC DNA]</scope>
    <source>
        <strain evidence="1">AU 1054</strain>
    </source>
</reference>
<evidence type="ECO:0008006" key="2">
    <source>
        <dbReference type="Google" id="ProtNLM"/>
    </source>
</evidence>
<evidence type="ECO:0000313" key="1">
    <source>
        <dbReference type="EMBL" id="ABF80169.1"/>
    </source>
</evidence>
<dbReference type="EMBL" id="CP000379">
    <property type="protein sequence ID" value="ABF80169.1"/>
    <property type="molecule type" value="Genomic_DNA"/>
</dbReference>
<protein>
    <recommendedName>
        <fullName evidence="2">Antitoxin Xre/MbcA/ParS-like toxin-binding domain-containing protein</fullName>
    </recommendedName>
</protein>
<dbReference type="AlphaFoldDB" id="A0A0H2Y111"/>
<accession>A0A0H2Y111</accession>
<gene>
    <name evidence="1" type="ordered locus">Bcen_5295</name>
</gene>
<organism evidence="1">
    <name type="scientific">Burkholderia orbicola (strain AU 1054)</name>
    <dbReference type="NCBI Taxonomy" id="331271"/>
    <lineage>
        <taxon>Bacteria</taxon>
        <taxon>Pseudomonadati</taxon>
        <taxon>Pseudomonadota</taxon>
        <taxon>Betaproteobacteria</taxon>
        <taxon>Burkholderiales</taxon>
        <taxon>Burkholderiaceae</taxon>
        <taxon>Burkholderia</taxon>
        <taxon>Burkholderia cepacia complex</taxon>
        <taxon>Burkholderia orbicola</taxon>
    </lineage>
</organism>